<organism evidence="6 7">
    <name type="scientific">Dreissena polymorpha</name>
    <name type="common">Zebra mussel</name>
    <name type="synonym">Mytilus polymorpha</name>
    <dbReference type="NCBI Taxonomy" id="45954"/>
    <lineage>
        <taxon>Eukaryota</taxon>
        <taxon>Metazoa</taxon>
        <taxon>Spiralia</taxon>
        <taxon>Lophotrochozoa</taxon>
        <taxon>Mollusca</taxon>
        <taxon>Bivalvia</taxon>
        <taxon>Autobranchia</taxon>
        <taxon>Heteroconchia</taxon>
        <taxon>Euheterodonta</taxon>
        <taxon>Imparidentia</taxon>
        <taxon>Neoheterodontei</taxon>
        <taxon>Myida</taxon>
        <taxon>Dreissenoidea</taxon>
        <taxon>Dreissenidae</taxon>
        <taxon>Dreissena</taxon>
    </lineage>
</organism>
<dbReference type="SMART" id="SM00209">
    <property type="entry name" value="TSP1"/>
    <property type="match status" value="1"/>
</dbReference>
<proteinExistence type="predicted"/>
<dbReference type="PRINTS" id="PR01705">
    <property type="entry name" value="TSP1REPEAT"/>
</dbReference>
<dbReference type="InterPro" id="IPR036383">
    <property type="entry name" value="TSP1_rpt_sf"/>
</dbReference>
<evidence type="ECO:0000256" key="5">
    <source>
        <dbReference type="ARBA" id="ARBA00023157"/>
    </source>
</evidence>
<sequence length="60" mass="6408">MCIKDGGWSTWGSWESCSVTCGVCQKLRSRACTNPSPSVYGNACAGNTEAFALCINRPCE</sequence>
<evidence type="ECO:0000256" key="4">
    <source>
        <dbReference type="ARBA" id="ARBA00022737"/>
    </source>
</evidence>
<evidence type="ECO:0000313" key="7">
    <source>
        <dbReference type="Proteomes" id="UP000828390"/>
    </source>
</evidence>
<dbReference type="AlphaFoldDB" id="A0A9D3YE90"/>
<reference evidence="6" key="2">
    <citation type="submission" date="2020-11" db="EMBL/GenBank/DDBJ databases">
        <authorList>
            <person name="McCartney M.A."/>
            <person name="Auch B."/>
            <person name="Kono T."/>
            <person name="Mallez S."/>
            <person name="Becker A."/>
            <person name="Gohl D.M."/>
            <person name="Silverstein K.A.T."/>
            <person name="Koren S."/>
            <person name="Bechman K.B."/>
            <person name="Herman A."/>
            <person name="Abrahante J.E."/>
            <person name="Garbe J."/>
        </authorList>
    </citation>
    <scope>NUCLEOTIDE SEQUENCE</scope>
    <source>
        <strain evidence="6">Duluth1</strain>
        <tissue evidence="6">Whole animal</tissue>
    </source>
</reference>
<gene>
    <name evidence="6" type="ORF">DPMN_084411</name>
</gene>
<dbReference type="PANTHER" id="PTHR22906:SF43">
    <property type="entry name" value="PROPERDIN"/>
    <property type="match status" value="1"/>
</dbReference>
<keyword evidence="5" id="KW-1015">Disulfide bond</keyword>
<reference evidence="6" key="1">
    <citation type="journal article" date="2019" name="bioRxiv">
        <title>The Genome of the Zebra Mussel, Dreissena polymorpha: A Resource for Invasive Species Research.</title>
        <authorList>
            <person name="McCartney M.A."/>
            <person name="Auch B."/>
            <person name="Kono T."/>
            <person name="Mallez S."/>
            <person name="Zhang Y."/>
            <person name="Obille A."/>
            <person name="Becker A."/>
            <person name="Abrahante J.E."/>
            <person name="Garbe J."/>
            <person name="Badalamenti J.P."/>
            <person name="Herman A."/>
            <person name="Mangelson H."/>
            <person name="Liachko I."/>
            <person name="Sullivan S."/>
            <person name="Sone E.D."/>
            <person name="Koren S."/>
            <person name="Silverstein K.A.T."/>
            <person name="Beckman K.B."/>
            <person name="Gohl D.M."/>
        </authorList>
    </citation>
    <scope>NUCLEOTIDE SEQUENCE</scope>
    <source>
        <strain evidence="6">Duluth1</strain>
        <tissue evidence="6">Whole animal</tissue>
    </source>
</reference>
<dbReference type="PANTHER" id="PTHR22906">
    <property type="entry name" value="PROPERDIN"/>
    <property type="match status" value="1"/>
</dbReference>
<dbReference type="FunFam" id="2.20.100.10:FF:000007">
    <property type="entry name" value="Thrombospondin 1"/>
    <property type="match status" value="1"/>
</dbReference>
<dbReference type="EMBL" id="JAIWYP010000016">
    <property type="protein sequence ID" value="KAH3696929.1"/>
    <property type="molecule type" value="Genomic_DNA"/>
</dbReference>
<dbReference type="Proteomes" id="UP000828390">
    <property type="component" value="Unassembled WGS sequence"/>
</dbReference>
<dbReference type="InterPro" id="IPR000884">
    <property type="entry name" value="TSP1_rpt"/>
</dbReference>
<keyword evidence="7" id="KW-1185">Reference proteome</keyword>
<dbReference type="PROSITE" id="PS50092">
    <property type="entry name" value="TSP1"/>
    <property type="match status" value="1"/>
</dbReference>
<evidence type="ECO:0000256" key="2">
    <source>
        <dbReference type="ARBA" id="ARBA00022525"/>
    </source>
</evidence>
<keyword evidence="2" id="KW-0964">Secreted</keyword>
<evidence type="ECO:0000256" key="3">
    <source>
        <dbReference type="ARBA" id="ARBA00022729"/>
    </source>
</evidence>
<comment type="caution">
    <text evidence="6">The sequence shown here is derived from an EMBL/GenBank/DDBJ whole genome shotgun (WGS) entry which is preliminary data.</text>
</comment>
<protein>
    <submittedName>
        <fullName evidence="6">Uncharacterized protein</fullName>
    </submittedName>
</protein>
<keyword evidence="3" id="KW-0732">Signal</keyword>
<keyword evidence="4" id="KW-0677">Repeat</keyword>
<evidence type="ECO:0000256" key="1">
    <source>
        <dbReference type="ARBA" id="ARBA00004613"/>
    </source>
</evidence>
<comment type="subcellular location">
    <subcellularLocation>
        <location evidence="1">Secreted</location>
    </subcellularLocation>
</comment>
<dbReference type="Gene3D" id="2.20.100.10">
    <property type="entry name" value="Thrombospondin type-1 (TSP1) repeat"/>
    <property type="match status" value="1"/>
</dbReference>
<name>A0A9D3YE90_DREPO</name>
<dbReference type="SUPFAM" id="SSF82895">
    <property type="entry name" value="TSP-1 type 1 repeat"/>
    <property type="match status" value="1"/>
</dbReference>
<dbReference type="InterPro" id="IPR052065">
    <property type="entry name" value="Compl_asym_regulator"/>
</dbReference>
<accession>A0A9D3YE90</accession>
<dbReference type="Pfam" id="PF00090">
    <property type="entry name" value="TSP_1"/>
    <property type="match status" value="1"/>
</dbReference>
<evidence type="ECO:0000313" key="6">
    <source>
        <dbReference type="EMBL" id="KAH3696929.1"/>
    </source>
</evidence>